<dbReference type="InterPro" id="IPR003825">
    <property type="entry name" value="Colicin-V_CvpA"/>
</dbReference>
<protein>
    <submittedName>
        <fullName evidence="6">CvpA family protein</fullName>
    </submittedName>
</protein>
<keyword evidence="2 5" id="KW-0812">Transmembrane</keyword>
<evidence type="ECO:0000256" key="3">
    <source>
        <dbReference type="ARBA" id="ARBA00022989"/>
    </source>
</evidence>
<dbReference type="EMBL" id="CDOD01000003">
    <property type="protein sequence ID" value="CEN32498.1"/>
    <property type="molecule type" value="Genomic_DNA"/>
</dbReference>
<comment type="subcellular location">
    <subcellularLocation>
        <location evidence="1">Membrane</location>
        <topology evidence="1">Multi-pass membrane protein</topology>
    </subcellularLocation>
</comment>
<feature type="transmembrane region" description="Helical" evidence="5">
    <location>
        <begin position="32"/>
        <end position="53"/>
    </location>
</feature>
<dbReference type="AlphaFoldDB" id="A0A0B7H4D6"/>
<evidence type="ECO:0000256" key="4">
    <source>
        <dbReference type="ARBA" id="ARBA00023136"/>
    </source>
</evidence>
<dbReference type="eggNOG" id="COG1286">
    <property type="taxonomic scope" value="Bacteria"/>
</dbReference>
<dbReference type="GO" id="GO:0016020">
    <property type="term" value="C:membrane"/>
    <property type="evidence" value="ECO:0007669"/>
    <property type="project" value="UniProtKB-SubCell"/>
</dbReference>
<keyword evidence="3 5" id="KW-1133">Transmembrane helix</keyword>
<dbReference type="PANTHER" id="PTHR37306:SF1">
    <property type="entry name" value="COLICIN V PRODUCTION PROTEIN"/>
    <property type="match status" value="1"/>
</dbReference>
<organism evidence="6 7">
    <name type="scientific">Capnocytophaga cynodegmi</name>
    <dbReference type="NCBI Taxonomy" id="28189"/>
    <lineage>
        <taxon>Bacteria</taxon>
        <taxon>Pseudomonadati</taxon>
        <taxon>Bacteroidota</taxon>
        <taxon>Flavobacteriia</taxon>
        <taxon>Flavobacteriales</taxon>
        <taxon>Flavobacteriaceae</taxon>
        <taxon>Capnocytophaga</taxon>
    </lineage>
</organism>
<gene>
    <name evidence="6" type="primary">cvpA</name>
    <name evidence="6" type="ORF">CCYN2B_110017</name>
</gene>
<keyword evidence="7" id="KW-1185">Reference proteome</keyword>
<sequence length="158" mass="17530">MNTVDIILLIFLGFGLIRGLWRGVIIELASLLAIVLGIYGAIHFSFYVAGILNQYLSLDKSTTEAVSFAFTLVLIMLIVMLLAKLLTKVVESVSLGFLNRLAGGIFGILKVAIIAGSLFLMLEKTWQVTKWIPEKTLQNSVLYEPIKSVGELFYKNIF</sequence>
<dbReference type="Proteomes" id="UP000038055">
    <property type="component" value="Unassembled WGS sequence"/>
</dbReference>
<feature type="transmembrane region" description="Helical" evidence="5">
    <location>
        <begin position="65"/>
        <end position="83"/>
    </location>
</feature>
<keyword evidence="4 5" id="KW-0472">Membrane</keyword>
<evidence type="ECO:0000313" key="6">
    <source>
        <dbReference type="EMBL" id="CEN32498.1"/>
    </source>
</evidence>
<dbReference type="Pfam" id="PF02674">
    <property type="entry name" value="Colicin_V"/>
    <property type="match status" value="1"/>
</dbReference>
<accession>A0A0B7H4D6</accession>
<proteinExistence type="predicted"/>
<evidence type="ECO:0000313" key="7">
    <source>
        <dbReference type="Proteomes" id="UP000038055"/>
    </source>
</evidence>
<feature type="transmembrane region" description="Helical" evidence="5">
    <location>
        <begin position="103"/>
        <end position="122"/>
    </location>
</feature>
<evidence type="ECO:0000256" key="1">
    <source>
        <dbReference type="ARBA" id="ARBA00004141"/>
    </source>
</evidence>
<name>A0A0B7H4D6_9FLAO</name>
<dbReference type="GO" id="GO:0009403">
    <property type="term" value="P:toxin biosynthetic process"/>
    <property type="evidence" value="ECO:0007669"/>
    <property type="project" value="InterPro"/>
</dbReference>
<dbReference type="RefSeq" id="WP_041989646.1">
    <property type="nucleotide sequence ID" value="NZ_CDOD01000003.1"/>
</dbReference>
<evidence type="ECO:0000256" key="5">
    <source>
        <dbReference type="SAM" id="Phobius"/>
    </source>
</evidence>
<evidence type="ECO:0000256" key="2">
    <source>
        <dbReference type="ARBA" id="ARBA00022692"/>
    </source>
</evidence>
<reference evidence="7" key="1">
    <citation type="submission" date="2015-01" db="EMBL/GenBank/DDBJ databases">
        <authorList>
            <person name="MANFREDI Pablo"/>
        </authorList>
    </citation>
    <scope>NUCLEOTIDE SEQUENCE [LARGE SCALE GENOMIC DNA]</scope>
    <source>
        <strain evidence="7">Ccyn2B</strain>
    </source>
</reference>
<dbReference type="PANTHER" id="PTHR37306">
    <property type="entry name" value="COLICIN V PRODUCTION PROTEIN"/>
    <property type="match status" value="1"/>
</dbReference>
<dbReference type="STRING" id="28189.CCYN74_10095"/>